<gene>
    <name evidence="1" type="ORF">BcabD6B2_44680</name>
</gene>
<dbReference type="EMBL" id="BPLF01000004">
    <property type="protein sequence ID" value="GIX65033.1"/>
    <property type="molecule type" value="Genomic_DNA"/>
</dbReference>
<dbReference type="Proteomes" id="UP001497744">
    <property type="component" value="Unassembled WGS sequence"/>
</dbReference>
<proteinExistence type="predicted"/>
<reference evidence="1 2" key="1">
    <citation type="submission" date="2021-06" db="EMBL/GenBank/DDBJ databases">
        <title>Genome sequence of Babesia caballi.</title>
        <authorList>
            <person name="Yamagishi J."/>
            <person name="Kidaka T."/>
            <person name="Ochi A."/>
        </authorList>
    </citation>
    <scope>NUCLEOTIDE SEQUENCE [LARGE SCALE GENOMIC DNA]</scope>
    <source>
        <strain evidence="1">USDA-D6B2</strain>
    </source>
</reference>
<dbReference type="AlphaFoldDB" id="A0AAV4LYE8"/>
<evidence type="ECO:0000313" key="1">
    <source>
        <dbReference type="EMBL" id="GIX65033.1"/>
    </source>
</evidence>
<dbReference type="GeneID" id="94196514"/>
<organism evidence="1 2">
    <name type="scientific">Babesia caballi</name>
    <dbReference type="NCBI Taxonomy" id="5871"/>
    <lineage>
        <taxon>Eukaryota</taxon>
        <taxon>Sar</taxon>
        <taxon>Alveolata</taxon>
        <taxon>Apicomplexa</taxon>
        <taxon>Aconoidasida</taxon>
        <taxon>Piroplasmida</taxon>
        <taxon>Babesiidae</taxon>
        <taxon>Babesia</taxon>
    </lineage>
</organism>
<name>A0AAV4LYE8_BABCB</name>
<evidence type="ECO:0000313" key="2">
    <source>
        <dbReference type="Proteomes" id="UP001497744"/>
    </source>
</evidence>
<sequence>MAARTAPRLQPSDMQRSCSLLLFDLEWGVKLKQLARFFRQLQLLQVSRLGLLCHLRRTTLVELRSRVHVALAATATAALQRHRLLLRTPLMHGLGNGLVELRLFGDHVHPVGRQRVDHALHALLEVPVQAHRNLKQVVERHVSAVLHARHVEKLLRVLRSTQVLFEHYDELVVVVNRGGRIGARRRGRELVPGRQALSAVGGAEGLGRGDVSRLFAVSTFRRFPG</sequence>
<dbReference type="RefSeq" id="XP_067717102.1">
    <property type="nucleotide sequence ID" value="XM_067861001.1"/>
</dbReference>
<keyword evidence="2" id="KW-1185">Reference proteome</keyword>
<accession>A0AAV4LYE8</accession>
<comment type="caution">
    <text evidence="1">The sequence shown here is derived from an EMBL/GenBank/DDBJ whole genome shotgun (WGS) entry which is preliminary data.</text>
</comment>
<protein>
    <submittedName>
        <fullName evidence="1">PAS domain S-box protein</fullName>
    </submittedName>
</protein>